<dbReference type="GO" id="GO:1990904">
    <property type="term" value="C:ribonucleoprotein complex"/>
    <property type="evidence" value="ECO:0007669"/>
    <property type="project" value="UniProtKB-KW"/>
</dbReference>
<feature type="domain" description="Piwi" evidence="5">
    <location>
        <begin position="609"/>
        <end position="917"/>
    </location>
</feature>
<dbReference type="Pfam" id="PF02170">
    <property type="entry name" value="PAZ"/>
    <property type="match status" value="1"/>
</dbReference>
<dbReference type="InterPro" id="IPR003165">
    <property type="entry name" value="Piwi"/>
</dbReference>
<dbReference type="PROSITE" id="PS50822">
    <property type="entry name" value="PIWI"/>
    <property type="match status" value="1"/>
</dbReference>
<evidence type="ECO:0000259" key="5">
    <source>
        <dbReference type="PROSITE" id="PS50822"/>
    </source>
</evidence>
<dbReference type="AlphaFoldDB" id="A0A6P6XAW9"/>
<evidence type="ECO:0000313" key="6">
    <source>
        <dbReference type="Proteomes" id="UP001652660"/>
    </source>
</evidence>
<evidence type="ECO:0000256" key="3">
    <source>
        <dbReference type="ARBA" id="ARBA00023274"/>
    </source>
</evidence>
<protein>
    <submittedName>
        <fullName evidence="7">Protein argonaute 4A-like</fullName>
    </submittedName>
</protein>
<dbReference type="GO" id="GO:0003723">
    <property type="term" value="F:RNA binding"/>
    <property type="evidence" value="ECO:0007669"/>
    <property type="project" value="InterPro"/>
</dbReference>
<organism evidence="6 7">
    <name type="scientific">Coffea arabica</name>
    <name type="common">Arabian coffee</name>
    <dbReference type="NCBI Taxonomy" id="13443"/>
    <lineage>
        <taxon>Eukaryota</taxon>
        <taxon>Viridiplantae</taxon>
        <taxon>Streptophyta</taxon>
        <taxon>Embryophyta</taxon>
        <taxon>Tracheophyta</taxon>
        <taxon>Spermatophyta</taxon>
        <taxon>Magnoliopsida</taxon>
        <taxon>eudicotyledons</taxon>
        <taxon>Gunneridae</taxon>
        <taxon>Pentapetalae</taxon>
        <taxon>asterids</taxon>
        <taxon>lamiids</taxon>
        <taxon>Gentianales</taxon>
        <taxon>Rubiaceae</taxon>
        <taxon>Ixoroideae</taxon>
        <taxon>Gardenieae complex</taxon>
        <taxon>Bertiereae - Coffeeae clade</taxon>
        <taxon>Coffeeae</taxon>
        <taxon>Coffea</taxon>
    </lineage>
</organism>
<dbReference type="InterPro" id="IPR012337">
    <property type="entry name" value="RNaseH-like_sf"/>
</dbReference>
<dbReference type="Pfam" id="PF16486">
    <property type="entry name" value="ArgoN"/>
    <property type="match status" value="1"/>
</dbReference>
<sequence length="950" mass="107858">MHSLWINLWIDLERQTKTICLQAEITVSPGWHEHSSDSVLKMKPADLSKHCAGPLAEQLLTVAPMRIEVEKGPETERVELLNQKSKVMNPPCPGSKGLKILLLTNHFKVSVAAKIPDFYHYNVSILHDNGKLVGSSNLRRKVIAQAHETYKSELAEKSFAYDGFKNLYTVGCLPRNNLDFVVVLNAISLKRVSGGGNLSGKESPCENDQKRHRLMSSAKTFKIQMSFVATISTQQITNTTSEQGPEKHEGLKVLDTILRQHAAKQEYLVLRQSYFSNDSKNFMDLGDGVFGCRGFSSRFQDLQGGLYLNFDVTTTTIVQPGPVINFLISHQNVSDPFKVDWLQAKRTLKNLRIKVAHNNREWRITGLSEKSCKQEKFWCKLDGGSNQVALLQQKEMTVYDYFTKVLGISLTYSADLPCIDAGKPCRPTYFPVELCSLVSLQHYKKALTNHQRRMRVSKSSIQPEELYLVLTNELRHCNYNADPLLLSCGLSISNSYTQVEGRVLSAPRLKVGNNEDLIPRHASWSFKDKKLVEPKRVQCWAVVNFSSQHYTRNFCQELAKLGAKIGVTLDPPVCVFEENPQYRKKPPHVRVEKMCEQISSKVRNNPLYFVLCFLSEKRQSPLYGYWKWKSLAEVGVPNQCLANDRVDESYLLHVLLKINAKLGGFNTRLASEMTRTIPWVSKIPTMILGMEVMPCVDGQSELPPIAAVVGSRQWPSISCYRASIHTQTRNDQMMDSLFRQVSQQEDKGMIRELLMDFYASSGQKKPAQIIIFRNGLSTTQFNQLLNNEMDQIFKACKLLDETWCPKFTLIISERSHHTKFIKASPVDNVPPGTVVDKKICHAKCNNFFLCPHIAKKGTARPTHYHVLLDEIGFSSDEIQELIHCLSYVYQKSTTAISEVAPIRYARLAAAQMLELFKSDKTRKMYPGNRIPSPSELPKLHKDVRSSMFFC</sequence>
<evidence type="ECO:0000256" key="2">
    <source>
        <dbReference type="ARBA" id="ARBA00022491"/>
    </source>
</evidence>
<dbReference type="InterPro" id="IPR003100">
    <property type="entry name" value="PAZ_dom"/>
</dbReference>
<dbReference type="SMART" id="SM00950">
    <property type="entry name" value="Piwi"/>
    <property type="match status" value="1"/>
</dbReference>
<reference evidence="7" key="2">
    <citation type="submission" date="2025-08" db="UniProtKB">
        <authorList>
            <consortium name="RefSeq"/>
        </authorList>
    </citation>
    <scope>IDENTIFICATION</scope>
    <source>
        <tissue evidence="7">Leaves</tissue>
    </source>
</reference>
<dbReference type="Pfam" id="PF02171">
    <property type="entry name" value="Piwi"/>
    <property type="match status" value="1"/>
</dbReference>
<dbReference type="CDD" id="cd02846">
    <property type="entry name" value="PAZ_argonaute_like"/>
    <property type="match status" value="1"/>
</dbReference>
<dbReference type="Gene3D" id="2.170.260.10">
    <property type="entry name" value="paz domain"/>
    <property type="match status" value="1"/>
</dbReference>
<feature type="domain" description="PAZ" evidence="4">
    <location>
        <begin position="322"/>
        <end position="439"/>
    </location>
</feature>
<dbReference type="OrthoDB" id="10252740at2759"/>
<dbReference type="Gene3D" id="3.30.420.10">
    <property type="entry name" value="Ribonuclease H-like superfamily/Ribonuclease H"/>
    <property type="match status" value="1"/>
</dbReference>
<dbReference type="InterPro" id="IPR036397">
    <property type="entry name" value="RNaseH_sf"/>
</dbReference>
<comment type="similarity">
    <text evidence="1">Belongs to the argonaute family. Ago subfamily.</text>
</comment>
<dbReference type="SUPFAM" id="SSF53098">
    <property type="entry name" value="Ribonuclease H-like"/>
    <property type="match status" value="1"/>
</dbReference>
<dbReference type="Pfam" id="PF08699">
    <property type="entry name" value="ArgoL1"/>
    <property type="match status" value="1"/>
</dbReference>
<dbReference type="PROSITE" id="PS50821">
    <property type="entry name" value="PAZ"/>
    <property type="match status" value="1"/>
</dbReference>
<keyword evidence="3" id="KW-0687">Ribonucleoprotein</keyword>
<dbReference type="GeneID" id="113740691"/>
<name>A0A6P6XAW9_COFAR</name>
<dbReference type="PANTHER" id="PTHR22891">
    <property type="entry name" value="EUKARYOTIC TRANSLATION INITIATION FACTOR 2C"/>
    <property type="match status" value="1"/>
</dbReference>
<evidence type="ECO:0000259" key="4">
    <source>
        <dbReference type="PROSITE" id="PS50821"/>
    </source>
</evidence>
<dbReference type="RefSeq" id="XP_027124026.2">
    <property type="nucleotide sequence ID" value="XM_027268225.2"/>
</dbReference>
<dbReference type="SUPFAM" id="SSF101690">
    <property type="entry name" value="PAZ domain"/>
    <property type="match status" value="1"/>
</dbReference>
<dbReference type="Proteomes" id="UP001652660">
    <property type="component" value="Chromosome 4e"/>
</dbReference>
<evidence type="ECO:0000256" key="1">
    <source>
        <dbReference type="ARBA" id="ARBA00008201"/>
    </source>
</evidence>
<reference evidence="6" key="1">
    <citation type="journal article" date="2025" name="Foods">
        <title>Unveiling the Microbial Signatures of Arabica Coffee Cherries: Insights into Ripeness Specific Diversity, Functional Traits, and Implications for Quality and Safety.</title>
        <authorList>
            <consortium name="RefSeq"/>
            <person name="Tenea G.N."/>
            <person name="Cifuentes V."/>
            <person name="Reyes P."/>
            <person name="Cevallos-Vallejos M."/>
        </authorList>
    </citation>
    <scope>NUCLEOTIDE SEQUENCE [LARGE SCALE GENOMIC DNA]</scope>
</reference>
<dbReference type="Gene3D" id="3.40.50.2300">
    <property type="match status" value="1"/>
</dbReference>
<evidence type="ECO:0000313" key="7">
    <source>
        <dbReference type="RefSeq" id="XP_027124026.2"/>
    </source>
</evidence>
<dbReference type="InterPro" id="IPR032474">
    <property type="entry name" value="Argonaute_N"/>
</dbReference>
<keyword evidence="2" id="KW-0678">Repressor</keyword>
<dbReference type="InterPro" id="IPR014811">
    <property type="entry name" value="ArgoL1"/>
</dbReference>
<dbReference type="InterPro" id="IPR032472">
    <property type="entry name" value="ArgoL2"/>
</dbReference>
<dbReference type="InterPro" id="IPR036085">
    <property type="entry name" value="PAZ_dom_sf"/>
</dbReference>
<keyword evidence="6" id="KW-1185">Reference proteome</keyword>
<dbReference type="Pfam" id="PF16488">
    <property type="entry name" value="ArgoL2"/>
    <property type="match status" value="1"/>
</dbReference>
<gene>
    <name evidence="7" type="primary">LOC113740691</name>
</gene>
<accession>A0A6P6XAW9</accession>
<proteinExistence type="inferred from homology"/>
<dbReference type="GO" id="GO:0051607">
    <property type="term" value="P:defense response to virus"/>
    <property type="evidence" value="ECO:0007669"/>
    <property type="project" value="UniProtKB-ARBA"/>
</dbReference>
<dbReference type="SMART" id="SM01163">
    <property type="entry name" value="DUF1785"/>
    <property type="match status" value="1"/>
</dbReference>